<dbReference type="EMBL" id="BPLR01016700">
    <property type="protein sequence ID" value="GIY85821.1"/>
    <property type="molecule type" value="Genomic_DNA"/>
</dbReference>
<comment type="caution">
    <text evidence="1">The sequence shown here is derived from an EMBL/GenBank/DDBJ whole genome shotgun (WGS) entry which is preliminary data.</text>
</comment>
<accession>A0AAV4WSC8</accession>
<keyword evidence="2" id="KW-1185">Reference proteome</keyword>
<organism evidence="1 2">
    <name type="scientific">Caerostris extrusa</name>
    <name type="common">Bark spider</name>
    <name type="synonym">Caerostris bankana</name>
    <dbReference type="NCBI Taxonomy" id="172846"/>
    <lineage>
        <taxon>Eukaryota</taxon>
        <taxon>Metazoa</taxon>
        <taxon>Ecdysozoa</taxon>
        <taxon>Arthropoda</taxon>
        <taxon>Chelicerata</taxon>
        <taxon>Arachnida</taxon>
        <taxon>Araneae</taxon>
        <taxon>Araneomorphae</taxon>
        <taxon>Entelegynae</taxon>
        <taxon>Araneoidea</taxon>
        <taxon>Araneidae</taxon>
        <taxon>Caerostris</taxon>
    </lineage>
</organism>
<dbReference type="AlphaFoldDB" id="A0AAV4WSC8"/>
<evidence type="ECO:0000313" key="1">
    <source>
        <dbReference type="EMBL" id="GIY85821.1"/>
    </source>
</evidence>
<reference evidence="1 2" key="1">
    <citation type="submission" date="2021-06" db="EMBL/GenBank/DDBJ databases">
        <title>Caerostris extrusa draft genome.</title>
        <authorList>
            <person name="Kono N."/>
            <person name="Arakawa K."/>
        </authorList>
    </citation>
    <scope>NUCLEOTIDE SEQUENCE [LARGE SCALE GENOMIC DNA]</scope>
</reference>
<dbReference type="Proteomes" id="UP001054945">
    <property type="component" value="Unassembled WGS sequence"/>
</dbReference>
<name>A0AAV4WSC8_CAEEX</name>
<proteinExistence type="predicted"/>
<sequence length="83" mass="9563">MSSYDDPSVLCELHGWTTVCISLYKMESVSDYLRVHSITDSAFCAIDEQPWNASFIIPPRFIYFIEIIPFHGDRDNGPNTKPY</sequence>
<protein>
    <submittedName>
        <fullName evidence="1">Uncharacterized protein</fullName>
    </submittedName>
</protein>
<evidence type="ECO:0000313" key="2">
    <source>
        <dbReference type="Proteomes" id="UP001054945"/>
    </source>
</evidence>
<gene>
    <name evidence="1" type="ORF">CEXT_316781</name>
</gene>